<protein>
    <recommendedName>
        <fullName evidence="5">RRM domain-containing protein</fullName>
    </recommendedName>
</protein>
<dbReference type="GO" id="GO:0010629">
    <property type="term" value="P:negative regulation of gene expression"/>
    <property type="evidence" value="ECO:0007669"/>
    <property type="project" value="UniProtKB-ARBA"/>
</dbReference>
<dbReference type="OrthoDB" id="5916671at2759"/>
<dbReference type="Pfam" id="PF00076">
    <property type="entry name" value="RRM_1"/>
    <property type="match status" value="4"/>
</dbReference>
<comment type="caution">
    <text evidence="6">The sequence shown here is derived from an EMBL/GenBank/DDBJ whole genome shotgun (WGS) entry which is preliminary data.</text>
</comment>
<proteinExistence type="predicted"/>
<dbReference type="PANTHER" id="PTHR24012">
    <property type="entry name" value="RNA BINDING PROTEIN"/>
    <property type="match status" value="1"/>
</dbReference>
<dbReference type="STRING" id="34508.A0A4U5M8W7"/>
<dbReference type="CDD" id="cd00590">
    <property type="entry name" value="RRM_SF"/>
    <property type="match status" value="3"/>
</dbReference>
<feature type="domain" description="RRM" evidence="5">
    <location>
        <begin position="185"/>
        <end position="259"/>
    </location>
</feature>
<feature type="region of interest" description="Disordered" evidence="4">
    <location>
        <begin position="427"/>
        <end position="491"/>
    </location>
</feature>
<keyword evidence="1" id="KW-0677">Repeat</keyword>
<evidence type="ECO:0000313" key="7">
    <source>
        <dbReference type="Proteomes" id="UP000298663"/>
    </source>
</evidence>
<keyword evidence="2 3" id="KW-0694">RNA-binding</keyword>
<keyword evidence="7" id="KW-1185">Reference proteome</keyword>
<dbReference type="InterPro" id="IPR012677">
    <property type="entry name" value="Nucleotide-bd_a/b_plait_sf"/>
</dbReference>
<dbReference type="FunFam" id="3.30.70.330:FF:000383">
    <property type="entry name" value="Sex lethal, isoform D"/>
    <property type="match status" value="1"/>
</dbReference>
<feature type="domain" description="RRM" evidence="5">
    <location>
        <begin position="105"/>
        <end position="178"/>
    </location>
</feature>
<dbReference type="InterPro" id="IPR000504">
    <property type="entry name" value="RRM_dom"/>
</dbReference>
<dbReference type="InterPro" id="IPR035979">
    <property type="entry name" value="RBD_domain_sf"/>
</dbReference>
<evidence type="ECO:0000313" key="6">
    <source>
        <dbReference type="EMBL" id="TKR65427.1"/>
    </source>
</evidence>
<evidence type="ECO:0000256" key="1">
    <source>
        <dbReference type="ARBA" id="ARBA00022737"/>
    </source>
</evidence>
<dbReference type="Gene3D" id="3.30.70.330">
    <property type="match status" value="4"/>
</dbReference>
<feature type="compositionally biased region" description="Polar residues" evidence="4">
    <location>
        <begin position="452"/>
        <end position="473"/>
    </location>
</feature>
<organism evidence="6 7">
    <name type="scientific">Steinernema carpocapsae</name>
    <name type="common">Entomopathogenic nematode</name>
    <dbReference type="NCBI Taxonomy" id="34508"/>
    <lineage>
        <taxon>Eukaryota</taxon>
        <taxon>Metazoa</taxon>
        <taxon>Ecdysozoa</taxon>
        <taxon>Nematoda</taxon>
        <taxon>Chromadorea</taxon>
        <taxon>Rhabditida</taxon>
        <taxon>Tylenchina</taxon>
        <taxon>Panagrolaimomorpha</taxon>
        <taxon>Strongyloidoidea</taxon>
        <taxon>Steinernematidae</taxon>
        <taxon>Steinernema</taxon>
    </lineage>
</organism>
<sequence>MVNVKFQKGDFPPGLTLIASELDPNISEEALRDVFGGLSRIATVQPATVGDGEVIAIATYHTKEDAEEMAEKLNFQEMRDHKVLRVSRFDPKGDEDDIDHLKRLADVIVKNVPATYTDQNLKALFEPFGKIIAAKKSLLHPEHGYVQFEKREEANKAISALDKSVVEGKEINVEKFLSTSDYNKNNLFVKDLPRNITDEELRAIFSEFGQITSCTVTQHRGFGYVAFDTHEEAKAAVEKINGSTPFPHSGPISVSHWLPVAQRKRQYMLAQSANLHVGQLAESVDEELLMEHFSQFGPIRSIKVIRDKATNISKKYGFVNFGNPADAARAMEAMNLFELHGRQIRVSIQRPQEKSLANGMQRMSLGNSGMGPTYYSQPYSGYSYYAPYNQQAVPYGYGYVQAPMQGGQQYVPAGNVYMYQPQAPYVPQTSSSVVGQQNQVQPGQPQPFVSQNPPLMSSYQGQPQQGHQPNASQGYHPKPYHGRQHSQQGQQ</sequence>
<name>A0A4U5M8W7_STECR</name>
<feature type="domain" description="RRM" evidence="5">
    <location>
        <begin position="273"/>
        <end position="351"/>
    </location>
</feature>
<dbReference type="GO" id="GO:0005737">
    <property type="term" value="C:cytoplasm"/>
    <property type="evidence" value="ECO:0007669"/>
    <property type="project" value="UniProtKB-ARBA"/>
</dbReference>
<reference evidence="6 7" key="2">
    <citation type="journal article" date="2019" name="G3 (Bethesda)">
        <title>Hybrid Assembly of the Genome of the Entomopathogenic Nematode Steinernema carpocapsae Identifies the X-Chromosome.</title>
        <authorList>
            <person name="Serra L."/>
            <person name="Macchietto M."/>
            <person name="Macias-Munoz A."/>
            <person name="McGill C.J."/>
            <person name="Rodriguez I.M."/>
            <person name="Rodriguez B."/>
            <person name="Murad R."/>
            <person name="Mortazavi A."/>
        </authorList>
    </citation>
    <scope>NUCLEOTIDE SEQUENCE [LARGE SCALE GENOMIC DNA]</scope>
    <source>
        <strain evidence="6 7">ALL</strain>
    </source>
</reference>
<evidence type="ECO:0000259" key="5">
    <source>
        <dbReference type="PROSITE" id="PS50102"/>
    </source>
</evidence>
<feature type="domain" description="RRM" evidence="5">
    <location>
        <begin position="15"/>
        <end position="91"/>
    </location>
</feature>
<dbReference type="EMBL" id="AZBU02000009">
    <property type="protein sequence ID" value="TKR65427.1"/>
    <property type="molecule type" value="Genomic_DNA"/>
</dbReference>
<reference evidence="6 7" key="1">
    <citation type="journal article" date="2015" name="Genome Biol.">
        <title>Comparative genomics of Steinernema reveals deeply conserved gene regulatory networks.</title>
        <authorList>
            <person name="Dillman A.R."/>
            <person name="Macchietto M."/>
            <person name="Porter C.F."/>
            <person name="Rogers A."/>
            <person name="Williams B."/>
            <person name="Antoshechkin I."/>
            <person name="Lee M.M."/>
            <person name="Goodwin Z."/>
            <person name="Lu X."/>
            <person name="Lewis E.E."/>
            <person name="Goodrich-Blair H."/>
            <person name="Stock S.P."/>
            <person name="Adams B.J."/>
            <person name="Sternberg P.W."/>
            <person name="Mortazavi A."/>
        </authorList>
    </citation>
    <scope>NUCLEOTIDE SEQUENCE [LARGE SCALE GENOMIC DNA]</scope>
    <source>
        <strain evidence="6 7">ALL</strain>
    </source>
</reference>
<dbReference type="AlphaFoldDB" id="A0A4U5M8W7"/>
<feature type="compositionally biased region" description="Low complexity" evidence="4">
    <location>
        <begin position="428"/>
        <end position="451"/>
    </location>
</feature>
<accession>A0A4U5M8W7</accession>
<dbReference type="Proteomes" id="UP000298663">
    <property type="component" value="Unassembled WGS sequence"/>
</dbReference>
<dbReference type="GO" id="GO:0009967">
    <property type="term" value="P:positive regulation of signal transduction"/>
    <property type="evidence" value="ECO:0007669"/>
    <property type="project" value="UniProtKB-ARBA"/>
</dbReference>
<dbReference type="GO" id="GO:0003729">
    <property type="term" value="F:mRNA binding"/>
    <property type="evidence" value="ECO:0007669"/>
    <property type="project" value="UniProtKB-ARBA"/>
</dbReference>
<evidence type="ECO:0000256" key="3">
    <source>
        <dbReference type="PROSITE-ProRule" id="PRU00176"/>
    </source>
</evidence>
<dbReference type="SMART" id="SM00360">
    <property type="entry name" value="RRM"/>
    <property type="match status" value="4"/>
</dbReference>
<dbReference type="PROSITE" id="PS50102">
    <property type="entry name" value="RRM"/>
    <property type="match status" value="4"/>
</dbReference>
<gene>
    <name evidence="6" type="ORF">L596_025832</name>
</gene>
<evidence type="ECO:0000256" key="2">
    <source>
        <dbReference type="ARBA" id="ARBA00022884"/>
    </source>
</evidence>
<dbReference type="SUPFAM" id="SSF54928">
    <property type="entry name" value="RNA-binding domain, RBD"/>
    <property type="match status" value="3"/>
</dbReference>
<evidence type="ECO:0000256" key="4">
    <source>
        <dbReference type="SAM" id="MobiDB-lite"/>
    </source>
</evidence>